<dbReference type="PANTHER" id="PTHR35694">
    <property type="entry name" value="DENEDDYLASE"/>
    <property type="match status" value="1"/>
</dbReference>
<evidence type="ECO:0000313" key="3">
    <source>
        <dbReference type="Proteomes" id="UP000250235"/>
    </source>
</evidence>
<keyword evidence="1" id="KW-0812">Transmembrane</keyword>
<dbReference type="OrthoDB" id="1894747at2759"/>
<keyword evidence="3" id="KW-1185">Reference proteome</keyword>
<dbReference type="Proteomes" id="UP000250235">
    <property type="component" value="Unassembled WGS sequence"/>
</dbReference>
<organism evidence="2 3">
    <name type="scientific">Dorcoceras hygrometricum</name>
    <dbReference type="NCBI Taxonomy" id="472368"/>
    <lineage>
        <taxon>Eukaryota</taxon>
        <taxon>Viridiplantae</taxon>
        <taxon>Streptophyta</taxon>
        <taxon>Embryophyta</taxon>
        <taxon>Tracheophyta</taxon>
        <taxon>Spermatophyta</taxon>
        <taxon>Magnoliopsida</taxon>
        <taxon>eudicotyledons</taxon>
        <taxon>Gunneridae</taxon>
        <taxon>Pentapetalae</taxon>
        <taxon>asterids</taxon>
        <taxon>lamiids</taxon>
        <taxon>Lamiales</taxon>
        <taxon>Gesneriaceae</taxon>
        <taxon>Didymocarpoideae</taxon>
        <taxon>Trichosporeae</taxon>
        <taxon>Loxocarpinae</taxon>
        <taxon>Dorcoceras</taxon>
    </lineage>
</organism>
<evidence type="ECO:0000256" key="1">
    <source>
        <dbReference type="SAM" id="Phobius"/>
    </source>
</evidence>
<accession>A0A2Z7D166</accession>
<keyword evidence="1" id="KW-1133">Transmembrane helix</keyword>
<dbReference type="AlphaFoldDB" id="A0A2Z7D166"/>
<evidence type="ECO:0000313" key="2">
    <source>
        <dbReference type="EMBL" id="KZV53222.1"/>
    </source>
</evidence>
<sequence length="624" mass="69069">MAFSSPRFPLSSVFPSHSSMLKFSTKLYPCSLFKLQENSLLASSSSQFSPLTSDQALLEAIVESEAKSLPAVRTYENDLARLSVVGSVDFQQALTAAAADGGEAADEHVSSGTDAMVVETIFPGPFDEHSTISTRLFLPARKVKEKAIKLKKSLTKDIFASTTSKNILAMTFRQVVLQQLWNFELEIFNPGRDRDMNNLESPQEVPAFLNLSSSDKRIISVIAEVICLSALENTERNFLPDDRAANKLFHWFVKPKQMSSSDSSVILYNLLDHHVLANSKILAEKFNLERSNYKLKKTKLKKSCWRSCTFSKLEKTGGPEFCSWISECVPSYILKIDASKFSNVKFDGWKHSEATKWEIFLTHSQLVSLADMLDMYYEDVFTLPDERLSCSAVATPSNLAFHKGSSMLKMVSVALAGGIFLVAIGVVAKINLPNLPSREREILDGTLTLSIDVDSVPHHSMESSKVESCCVDIIGRLKYYFGWPGEVNWMNHGRYAWIGELPSYLNIVDDIDSSIDGTPSISKLASPGDEDMKKLQDIASYQVVVSAKGNIIGFQPTNRVAVNKWAANPIAKELYCGKNLSPGLFEPGLQISYPDGILTLKLLISNNPESCFALVKADDISGKQ</sequence>
<name>A0A2Z7D166_9LAMI</name>
<protein>
    <submittedName>
        <fullName evidence="2">Uncharacterized protein</fullName>
    </submittedName>
</protein>
<keyword evidence="1" id="KW-0472">Membrane</keyword>
<feature type="transmembrane region" description="Helical" evidence="1">
    <location>
        <begin position="407"/>
        <end position="428"/>
    </location>
</feature>
<dbReference type="EMBL" id="KQ990520">
    <property type="protein sequence ID" value="KZV53222.1"/>
    <property type="molecule type" value="Genomic_DNA"/>
</dbReference>
<dbReference type="PANTHER" id="PTHR35694:SF1">
    <property type="entry name" value="DENEDDYLASE"/>
    <property type="match status" value="1"/>
</dbReference>
<proteinExistence type="predicted"/>
<reference evidence="2 3" key="1">
    <citation type="journal article" date="2015" name="Proc. Natl. Acad. Sci. U.S.A.">
        <title>The resurrection genome of Boea hygrometrica: A blueprint for survival of dehydration.</title>
        <authorList>
            <person name="Xiao L."/>
            <person name="Yang G."/>
            <person name="Zhang L."/>
            <person name="Yang X."/>
            <person name="Zhao S."/>
            <person name="Ji Z."/>
            <person name="Zhou Q."/>
            <person name="Hu M."/>
            <person name="Wang Y."/>
            <person name="Chen M."/>
            <person name="Xu Y."/>
            <person name="Jin H."/>
            <person name="Xiao X."/>
            <person name="Hu G."/>
            <person name="Bao F."/>
            <person name="Hu Y."/>
            <person name="Wan P."/>
            <person name="Li L."/>
            <person name="Deng X."/>
            <person name="Kuang T."/>
            <person name="Xiang C."/>
            <person name="Zhu J.K."/>
            <person name="Oliver M.J."/>
            <person name="He Y."/>
        </authorList>
    </citation>
    <scope>NUCLEOTIDE SEQUENCE [LARGE SCALE GENOMIC DNA]</scope>
    <source>
        <strain evidence="3">cv. XS01</strain>
    </source>
</reference>
<gene>
    <name evidence="2" type="ORF">F511_21479</name>
</gene>